<keyword evidence="11" id="KW-1185">Reference proteome</keyword>
<dbReference type="PROSITE" id="PS52039">
    <property type="entry name" value="TOPO_IA_2"/>
    <property type="match status" value="1"/>
</dbReference>
<dbReference type="EMBL" id="BRXY01000129">
    <property type="protein sequence ID" value="GMH68850.1"/>
    <property type="molecule type" value="Genomic_DNA"/>
</dbReference>
<dbReference type="PANTHER" id="PTHR11390:SF20">
    <property type="entry name" value="DNA TOPOISOMERASE 3-BETA-1"/>
    <property type="match status" value="1"/>
</dbReference>
<gene>
    <name evidence="10" type="ORF">TrST_g3166</name>
</gene>
<dbReference type="InterPro" id="IPR056452">
    <property type="entry name" value="Zn_ribbon_TOP3B"/>
</dbReference>
<comment type="function">
    <text evidence="7">Introduces a single-strand break via transesterification at a target site in duplex DNA. Releases the supercoiling and torsional tension of DNA introduced during the DNA replication and transcription by transiently cleaving and rejoining one strand of the DNA duplex. The scissile phosphodiester is attacked by the catalytic tyrosine of the enzyme, resulting in the formation of a DNA-(5'-phosphotyrosyl)-enzyme intermediate and the expulsion of a 3'-OH DNA strand.</text>
</comment>
<dbReference type="Gene3D" id="1.10.290.10">
    <property type="entry name" value="Topoisomerase I, domain 4"/>
    <property type="match status" value="1"/>
</dbReference>
<feature type="domain" description="Topo IA-type catalytic" evidence="9">
    <location>
        <begin position="282"/>
        <end position="755"/>
    </location>
</feature>
<organism evidence="10 11">
    <name type="scientific">Triparma strigata</name>
    <dbReference type="NCBI Taxonomy" id="1606541"/>
    <lineage>
        <taxon>Eukaryota</taxon>
        <taxon>Sar</taxon>
        <taxon>Stramenopiles</taxon>
        <taxon>Ochrophyta</taxon>
        <taxon>Bolidophyceae</taxon>
        <taxon>Parmales</taxon>
        <taxon>Triparmaceae</taxon>
        <taxon>Triparma</taxon>
    </lineage>
</organism>
<dbReference type="SMART" id="SM00493">
    <property type="entry name" value="TOPRIM"/>
    <property type="match status" value="1"/>
</dbReference>
<evidence type="ECO:0000256" key="2">
    <source>
        <dbReference type="ARBA" id="ARBA00009446"/>
    </source>
</evidence>
<dbReference type="PRINTS" id="PR00417">
    <property type="entry name" value="PRTPISMRASEI"/>
</dbReference>
<dbReference type="SUPFAM" id="SSF56712">
    <property type="entry name" value="Prokaryotic type I DNA topoisomerase"/>
    <property type="match status" value="1"/>
</dbReference>
<keyword evidence="5 7" id="KW-0238">DNA-binding</keyword>
<feature type="compositionally biased region" description="Low complexity" evidence="8">
    <location>
        <begin position="49"/>
        <end position="84"/>
    </location>
</feature>
<dbReference type="GO" id="GO:0006265">
    <property type="term" value="P:DNA topological change"/>
    <property type="evidence" value="ECO:0007669"/>
    <property type="project" value="InterPro"/>
</dbReference>
<keyword evidence="4 7" id="KW-0799">Topoisomerase</keyword>
<dbReference type="InterPro" id="IPR023406">
    <property type="entry name" value="Topo_IA_AS"/>
</dbReference>
<dbReference type="GO" id="GO:0003677">
    <property type="term" value="F:DNA binding"/>
    <property type="evidence" value="ECO:0007669"/>
    <property type="project" value="UniProtKB-KW"/>
</dbReference>
<dbReference type="Proteomes" id="UP001165085">
    <property type="component" value="Unassembled WGS sequence"/>
</dbReference>
<dbReference type="CDD" id="cd03362">
    <property type="entry name" value="TOPRIM_TopoIA_TopoIII"/>
    <property type="match status" value="1"/>
</dbReference>
<dbReference type="InterPro" id="IPR013497">
    <property type="entry name" value="Topo_IA_cen"/>
</dbReference>
<reference evidence="11" key="1">
    <citation type="journal article" date="2023" name="Commun. Biol.">
        <title>Genome analysis of Parmales, the sister group of diatoms, reveals the evolutionary specialization of diatoms from phago-mixotrophs to photoautotrophs.</title>
        <authorList>
            <person name="Ban H."/>
            <person name="Sato S."/>
            <person name="Yoshikawa S."/>
            <person name="Yamada K."/>
            <person name="Nakamura Y."/>
            <person name="Ichinomiya M."/>
            <person name="Sato N."/>
            <person name="Blanc-Mathieu R."/>
            <person name="Endo H."/>
            <person name="Kuwata A."/>
            <person name="Ogata H."/>
        </authorList>
    </citation>
    <scope>NUCLEOTIDE SEQUENCE [LARGE SCALE GENOMIC DNA]</scope>
    <source>
        <strain evidence="11">NIES 3701</strain>
    </source>
</reference>
<evidence type="ECO:0000313" key="11">
    <source>
        <dbReference type="Proteomes" id="UP001165085"/>
    </source>
</evidence>
<protein>
    <recommendedName>
        <fullName evidence="3 7">DNA topoisomerase</fullName>
        <ecNumber evidence="3 7">5.6.2.1</ecNumber>
    </recommendedName>
</protein>
<feature type="compositionally biased region" description="Polar residues" evidence="8">
    <location>
        <begin position="1"/>
        <end position="10"/>
    </location>
</feature>
<dbReference type="PROSITE" id="PS00396">
    <property type="entry name" value="TOPO_IA_1"/>
    <property type="match status" value="1"/>
</dbReference>
<evidence type="ECO:0000256" key="5">
    <source>
        <dbReference type="ARBA" id="ARBA00023125"/>
    </source>
</evidence>
<dbReference type="FunFam" id="1.10.290.10:FF:000001">
    <property type="entry name" value="DNA topoisomerase"/>
    <property type="match status" value="1"/>
</dbReference>
<name>A0A9W7AF88_9STRA</name>
<dbReference type="Gene3D" id="2.70.20.10">
    <property type="entry name" value="Topoisomerase I, domain 3"/>
    <property type="match status" value="1"/>
</dbReference>
<dbReference type="InterPro" id="IPR006171">
    <property type="entry name" value="TOPRIM_dom"/>
</dbReference>
<dbReference type="Pfam" id="PF23546">
    <property type="entry name" value="Zn_ribbon_TOP3B"/>
    <property type="match status" value="1"/>
</dbReference>
<evidence type="ECO:0000313" key="10">
    <source>
        <dbReference type="EMBL" id="GMH68850.1"/>
    </source>
</evidence>
<keyword evidence="6 7" id="KW-0413">Isomerase</keyword>
<feature type="compositionally biased region" description="Basic residues" evidence="8">
    <location>
        <begin position="1012"/>
        <end position="1029"/>
    </location>
</feature>
<comment type="catalytic activity">
    <reaction evidence="1 7">
        <text>ATP-independent breakage of single-stranded DNA, followed by passage and rejoining.</text>
        <dbReference type="EC" id="5.6.2.1"/>
    </reaction>
</comment>
<sequence length="1041" mass="115611">MHTSQPDSNSQPPQPPNPKPKPKPKPNPNKTQPKGKKKNLPPPPMHVSQPLPYQQQQQLQEQQLTATPSSSRPNTNPTITSTSNHQSKPKPVNLLNPNSRSPLSYGAGRNIKIMHVAEKPSIASSIAKALSQTSNDFQSERSLMPTHTFTTTAVKLPFHPSPNCSSCSHVVTSVAGHVFNVDFSDQFLSWESCAPEELFQAPTVKKPTKGSLLKHLQTCYKNCDFLVLWMDCDREGENINFEVLTVLGITSEPGWSRVYRAKFSAIAESDILKAYAALIKPDQLQSLAVDARQELDLKVGCAFSRYQTRYFQGRYADLDSSVISYGPCQTPTLGFVVQRHVEIEMFKPEPYWVLDCAIIKSGRICRALWKFGRSFSKHKVEEVMKACVSPVLDINDPDQRRLIPNSLTVMNVTKREAKQGRPTPMNTVAFLKACSKNLGIGPHAALQTAERLYLAGYLSYPRTESSAYPKSFDIRYHLEQQANHSSWGGYVRKLLAQGLSKGRGGFDAGDHPPITPCRAPDGGLSGDQWRVYELVVRHFIATVSQDAIWNKTHVDFQVDNVEGEKGAFTLDGKELVDPGFLEILLHRQFGAKEDDVEGLDDTEEKTLPDFVIGERITITPPTSDSGNRSGGVEVAQSGVRSTISMKEKMTTPPGYLTESDLIGIMEREGIGTDASIPTHIENIMKRKYSTLETGRRIKPSKLGLVLAQGYHLIDSALVLPVARASIEKQCDDIAKGLADKESVVVKSLKFFEEKFSNFVSNIAKMDVLFGSSFTELEDAGQAFTRCGLTRRYLQYISGPPTRLYNKFTETVYLLPPGGIVKQWSGKLCSVPECNFELCKYAVGNPTRTFPLCPRCYNEPREEWGQTEGVASENEDIDDKKQRQQTIAGRTIVLNSPLPDLHPTIEEMTVCPDPESGGVFVVDVSSGNRWSFVSTRAPTTLHLPKEVKRVRVLNKREEVTMCRFIEVEFKDGQSPLPDGEPKHTGCLIMDEILQGLIRKSFGSDRLKSSGRGGRGRGRGRGGRGRGRGGRGKKDPKMSFSEF</sequence>
<dbReference type="InterPro" id="IPR013824">
    <property type="entry name" value="Topo_IA_cen_sub1"/>
</dbReference>
<dbReference type="CDD" id="cd00186">
    <property type="entry name" value="TOP1Ac"/>
    <property type="match status" value="1"/>
</dbReference>
<evidence type="ECO:0000256" key="8">
    <source>
        <dbReference type="SAM" id="MobiDB-lite"/>
    </source>
</evidence>
<evidence type="ECO:0000256" key="6">
    <source>
        <dbReference type="ARBA" id="ARBA00023235"/>
    </source>
</evidence>
<evidence type="ECO:0000256" key="3">
    <source>
        <dbReference type="ARBA" id="ARBA00012891"/>
    </source>
</evidence>
<dbReference type="GO" id="GO:0003917">
    <property type="term" value="F:DNA topoisomerase type I (single strand cut, ATP-independent) activity"/>
    <property type="evidence" value="ECO:0007669"/>
    <property type="project" value="UniProtKB-EC"/>
</dbReference>
<feature type="region of interest" description="Disordered" evidence="8">
    <location>
        <begin position="1"/>
        <end position="103"/>
    </location>
</feature>
<evidence type="ECO:0000256" key="4">
    <source>
        <dbReference type="ARBA" id="ARBA00023029"/>
    </source>
</evidence>
<dbReference type="EC" id="5.6.2.1" evidence="3 7"/>
<feature type="region of interest" description="Disordered" evidence="8">
    <location>
        <begin position="1001"/>
        <end position="1041"/>
    </location>
</feature>
<dbReference type="GO" id="GO:0006310">
    <property type="term" value="P:DNA recombination"/>
    <property type="evidence" value="ECO:0007669"/>
    <property type="project" value="TreeGrafter"/>
</dbReference>
<dbReference type="AlphaFoldDB" id="A0A9W7AF88"/>
<evidence type="ECO:0000259" key="9">
    <source>
        <dbReference type="PROSITE" id="PS52039"/>
    </source>
</evidence>
<dbReference type="InterPro" id="IPR013826">
    <property type="entry name" value="Topo_IA_cen_sub3"/>
</dbReference>
<dbReference type="InterPro" id="IPR013825">
    <property type="entry name" value="Topo_IA_cen_sub2"/>
</dbReference>
<proteinExistence type="inferred from homology"/>
<comment type="caution">
    <text evidence="10">The sequence shown here is derived from an EMBL/GenBank/DDBJ whole genome shotgun (WGS) entry which is preliminary data.</text>
</comment>
<dbReference type="Pfam" id="PF01751">
    <property type="entry name" value="Toprim"/>
    <property type="match status" value="1"/>
</dbReference>
<dbReference type="SMART" id="SM00436">
    <property type="entry name" value="TOP1Bc"/>
    <property type="match status" value="1"/>
</dbReference>
<evidence type="ECO:0000256" key="1">
    <source>
        <dbReference type="ARBA" id="ARBA00000213"/>
    </source>
</evidence>
<accession>A0A9W7AF88</accession>
<dbReference type="Pfam" id="PF01131">
    <property type="entry name" value="Topoisom_bac"/>
    <property type="match status" value="1"/>
</dbReference>
<comment type="similarity">
    <text evidence="2 7">Belongs to the type IA topoisomerase family.</text>
</comment>
<dbReference type="InterPro" id="IPR003602">
    <property type="entry name" value="Topo_IA_DNA-bd_dom"/>
</dbReference>
<dbReference type="GO" id="GO:0005634">
    <property type="term" value="C:nucleus"/>
    <property type="evidence" value="ECO:0007669"/>
    <property type="project" value="TreeGrafter"/>
</dbReference>
<dbReference type="PANTHER" id="PTHR11390">
    <property type="entry name" value="PROKARYOTIC DNA TOPOISOMERASE"/>
    <property type="match status" value="1"/>
</dbReference>
<dbReference type="InterPro" id="IPR000380">
    <property type="entry name" value="Topo_IA"/>
</dbReference>
<dbReference type="InterPro" id="IPR003601">
    <property type="entry name" value="Topo_IA_2"/>
</dbReference>
<dbReference type="Gene3D" id="1.10.460.10">
    <property type="entry name" value="Topoisomerase I, domain 2"/>
    <property type="match status" value="1"/>
</dbReference>
<dbReference type="GO" id="GO:0006281">
    <property type="term" value="P:DNA repair"/>
    <property type="evidence" value="ECO:0007669"/>
    <property type="project" value="TreeGrafter"/>
</dbReference>
<dbReference type="SMART" id="SM00437">
    <property type="entry name" value="TOP1Ac"/>
    <property type="match status" value="1"/>
</dbReference>
<dbReference type="OrthoDB" id="430051at2759"/>
<dbReference type="InterPro" id="IPR023405">
    <property type="entry name" value="Topo_IA_core_domain"/>
</dbReference>
<evidence type="ECO:0000256" key="7">
    <source>
        <dbReference type="RuleBase" id="RU362092"/>
    </source>
</evidence>
<dbReference type="Gene3D" id="3.40.50.140">
    <property type="match status" value="1"/>
</dbReference>
<dbReference type="InterPro" id="IPR034144">
    <property type="entry name" value="TOPRIM_TopoIII"/>
</dbReference>